<organism evidence="7 8">
    <name type="scientific">Streptomyces cavernicola</name>
    <dbReference type="NCBI Taxonomy" id="3043613"/>
    <lineage>
        <taxon>Bacteria</taxon>
        <taxon>Bacillati</taxon>
        <taxon>Actinomycetota</taxon>
        <taxon>Actinomycetes</taxon>
        <taxon>Kitasatosporales</taxon>
        <taxon>Streptomycetaceae</taxon>
        <taxon>Streptomyces</taxon>
    </lineage>
</organism>
<dbReference type="EMBL" id="JASCIQ010000004">
    <property type="protein sequence ID" value="MDI3403196.1"/>
    <property type="molecule type" value="Genomic_DNA"/>
</dbReference>
<accession>A0ABT6S799</accession>
<gene>
    <name evidence="7" type="ORF">QIS96_05070</name>
</gene>
<evidence type="ECO:0000256" key="4">
    <source>
        <dbReference type="SAM" id="MobiDB-lite"/>
    </source>
</evidence>
<feature type="region of interest" description="Disordered" evidence="4">
    <location>
        <begin position="326"/>
        <end position="349"/>
    </location>
</feature>
<keyword evidence="1" id="KW-0805">Transcription regulation</keyword>
<keyword evidence="3" id="KW-0804">Transcription</keyword>
<dbReference type="PANTHER" id="PTHR30154">
    <property type="entry name" value="LEUCINE-RESPONSIVE REGULATORY PROTEIN"/>
    <property type="match status" value="1"/>
</dbReference>
<dbReference type="SUPFAM" id="SSF46785">
    <property type="entry name" value="Winged helix' DNA-binding domain"/>
    <property type="match status" value="1"/>
</dbReference>
<keyword evidence="2" id="KW-0238">DNA-binding</keyword>
<dbReference type="Pfam" id="PF13404">
    <property type="entry name" value="HTH_AsnC-type"/>
    <property type="match status" value="1"/>
</dbReference>
<dbReference type="PANTHER" id="PTHR30154:SF34">
    <property type="entry name" value="TRANSCRIPTIONAL REGULATOR AZLB"/>
    <property type="match status" value="1"/>
</dbReference>
<dbReference type="SUPFAM" id="SSF54909">
    <property type="entry name" value="Dimeric alpha+beta barrel"/>
    <property type="match status" value="1"/>
</dbReference>
<sequence>MHSVLAEQDLALLHALQIAPRVSWTDAARVLGSTSTTLATRWNRLRSTGRAWVTVHPARDLRNAAVAFVDVEVVPAERDEVIQQLCRDPRAVTVEEAASGRDLMVTVVVPDQESLTRFVLDDLPRAPGVRSIRSRVATEMHREGADWRLDALDRDQQAAFQALVPRAEAARMTEIPASYGPLVQALTYDGRRSAAEIAALVGRNPATVRRQISRLANSGLLSFRCEITQLRSRWPVVCTWFAQVSAQQLERTVRSLRTLPDLRLCASTAGETNLMFTLWLSAPQEVPRVERTLAERLPQLSLVESVLMLRAPKRMGWLIDAEGRSTGEVVPSPARTGGTPQPADGTASG</sequence>
<evidence type="ECO:0000259" key="6">
    <source>
        <dbReference type="Pfam" id="PF13404"/>
    </source>
</evidence>
<dbReference type="Gene3D" id="3.30.70.920">
    <property type="match status" value="1"/>
</dbReference>
<dbReference type="RefSeq" id="WP_282541149.1">
    <property type="nucleotide sequence ID" value="NZ_JASCIQ010000004.1"/>
</dbReference>
<dbReference type="SMART" id="SM00344">
    <property type="entry name" value="HTH_ASNC"/>
    <property type="match status" value="1"/>
</dbReference>
<evidence type="ECO:0000313" key="7">
    <source>
        <dbReference type="EMBL" id="MDI3403196.1"/>
    </source>
</evidence>
<dbReference type="InterPro" id="IPR036390">
    <property type="entry name" value="WH_DNA-bd_sf"/>
</dbReference>
<dbReference type="InterPro" id="IPR036388">
    <property type="entry name" value="WH-like_DNA-bd_sf"/>
</dbReference>
<evidence type="ECO:0000256" key="3">
    <source>
        <dbReference type="ARBA" id="ARBA00023163"/>
    </source>
</evidence>
<keyword evidence="8" id="KW-1185">Reference proteome</keyword>
<evidence type="ECO:0000256" key="2">
    <source>
        <dbReference type="ARBA" id="ARBA00023125"/>
    </source>
</evidence>
<dbReference type="Gene3D" id="1.10.10.10">
    <property type="entry name" value="Winged helix-like DNA-binding domain superfamily/Winged helix DNA-binding domain"/>
    <property type="match status" value="2"/>
</dbReference>
<reference evidence="7 8" key="1">
    <citation type="submission" date="2023-05" db="EMBL/GenBank/DDBJ databases">
        <title>Draft genome sequence of Streptomyces sp. B-S-A6 isolated from a cave soil in Thailand.</title>
        <authorList>
            <person name="Chamroensaksri N."/>
            <person name="Muangham S."/>
        </authorList>
    </citation>
    <scope>NUCLEOTIDE SEQUENCE [LARGE SCALE GENOMIC DNA]</scope>
    <source>
        <strain evidence="7 8">B-S-A6</strain>
    </source>
</reference>
<proteinExistence type="predicted"/>
<dbReference type="InterPro" id="IPR019887">
    <property type="entry name" value="Tscrpt_reg_AsnC/Lrp_C"/>
</dbReference>
<dbReference type="InterPro" id="IPR000485">
    <property type="entry name" value="AsnC-type_HTH_dom"/>
</dbReference>
<dbReference type="InterPro" id="IPR019888">
    <property type="entry name" value="Tscrpt_reg_AsnC-like"/>
</dbReference>
<dbReference type="Pfam" id="PF01037">
    <property type="entry name" value="AsnC_trans_reg"/>
    <property type="match status" value="1"/>
</dbReference>
<evidence type="ECO:0000313" key="8">
    <source>
        <dbReference type="Proteomes" id="UP001223978"/>
    </source>
</evidence>
<name>A0ABT6S799_9ACTN</name>
<evidence type="ECO:0000256" key="1">
    <source>
        <dbReference type="ARBA" id="ARBA00023015"/>
    </source>
</evidence>
<protein>
    <submittedName>
        <fullName evidence="7">Lrp/AsnC family transcriptional regulator</fullName>
    </submittedName>
</protein>
<comment type="caution">
    <text evidence="7">The sequence shown here is derived from an EMBL/GenBank/DDBJ whole genome shotgun (WGS) entry which is preliminary data.</text>
</comment>
<feature type="domain" description="HTH asnC-type" evidence="6">
    <location>
        <begin position="7"/>
        <end position="46"/>
    </location>
</feature>
<dbReference type="Pfam" id="PF13412">
    <property type="entry name" value="HTH_24"/>
    <property type="match status" value="1"/>
</dbReference>
<dbReference type="Proteomes" id="UP001223978">
    <property type="component" value="Unassembled WGS sequence"/>
</dbReference>
<evidence type="ECO:0000259" key="5">
    <source>
        <dbReference type="Pfam" id="PF01037"/>
    </source>
</evidence>
<feature type="domain" description="Transcription regulator AsnC/Lrp ligand binding" evidence="5">
    <location>
        <begin position="69"/>
        <end position="138"/>
    </location>
</feature>
<dbReference type="InterPro" id="IPR011008">
    <property type="entry name" value="Dimeric_a/b-barrel"/>
</dbReference>